<reference evidence="7" key="1">
    <citation type="submission" date="2023-07" db="EMBL/GenBank/DDBJ databases">
        <authorList>
            <consortium name="AG Swart"/>
            <person name="Singh M."/>
            <person name="Singh A."/>
            <person name="Seah K."/>
            <person name="Emmerich C."/>
        </authorList>
    </citation>
    <scope>NUCLEOTIDE SEQUENCE</scope>
    <source>
        <strain evidence="7">DP1</strain>
    </source>
</reference>
<proteinExistence type="predicted"/>
<dbReference type="InterPro" id="IPR050143">
    <property type="entry name" value="TRIM/RBCC"/>
</dbReference>
<dbReference type="SUPFAM" id="SSF57845">
    <property type="entry name" value="B-box zinc-binding domain"/>
    <property type="match status" value="1"/>
</dbReference>
<sequence length="401" mass="45904">MERLSSSSLSRESFTSRASEQDSIELYMAQELRSDFERDILDSDALEFNEFEEAKRLHISDEEFKGNQEEIKDISINRKPKKKLWLKKIRMKLPRKVICSCSSQSALSQDSKSELLKCNVCYDDSYQRASLCRFCGNSACSQCWSNILRTNSNCPFCRKALRQNDLVKDLRVDQIRQKEMEPKSSAVNTLNKECYDHENEGKLYCESCSTFLCLDCITSGKHTDHKICDINVNPRLKKKIEDTHSFCKKLQEGTKSLEKVISKHGEFFDINLENLKQVIEEAKEKVMARLKQNGDALICKLTLGNSLNAEAKDQCGKLKLLTKKTAKLGLKTIEIKQLKEAFAKQSQICEAPNITEFAKANILTENYLKELFALNIDYTDKAKFSEIILSELKQGIDGLFS</sequence>
<keyword evidence="3" id="KW-0175">Coiled coil</keyword>
<evidence type="ECO:0000256" key="3">
    <source>
        <dbReference type="SAM" id="Coils"/>
    </source>
</evidence>
<dbReference type="PANTHER" id="PTHR24103">
    <property type="entry name" value="E3 UBIQUITIN-PROTEIN LIGASE TRIM"/>
    <property type="match status" value="1"/>
</dbReference>
<dbReference type="AlphaFoldDB" id="A0AAD1UBA6"/>
<keyword evidence="2" id="KW-0862">Zinc</keyword>
<evidence type="ECO:0008006" key="9">
    <source>
        <dbReference type="Google" id="ProtNLM"/>
    </source>
</evidence>
<dbReference type="InterPro" id="IPR000315">
    <property type="entry name" value="Znf_B-box"/>
</dbReference>
<dbReference type="Gene3D" id="3.30.160.60">
    <property type="entry name" value="Classic Zinc Finger"/>
    <property type="match status" value="1"/>
</dbReference>
<dbReference type="EMBL" id="CAMPGE010007009">
    <property type="protein sequence ID" value="CAI2365933.1"/>
    <property type="molecule type" value="Genomic_DNA"/>
</dbReference>
<feature type="domain" description="RING-type" evidence="5">
    <location>
        <begin position="118"/>
        <end position="158"/>
    </location>
</feature>
<comment type="caution">
    <text evidence="7">The sequence shown here is derived from an EMBL/GenBank/DDBJ whole genome shotgun (WGS) entry which is preliminary data.</text>
</comment>
<keyword evidence="8" id="KW-1185">Reference proteome</keyword>
<evidence type="ECO:0000259" key="5">
    <source>
        <dbReference type="PROSITE" id="PS50089"/>
    </source>
</evidence>
<keyword evidence="1" id="KW-0479">Metal-binding</keyword>
<keyword evidence="2" id="KW-0863">Zinc-finger</keyword>
<evidence type="ECO:0000313" key="7">
    <source>
        <dbReference type="EMBL" id="CAI2365933.1"/>
    </source>
</evidence>
<dbReference type="PROSITE" id="PS50119">
    <property type="entry name" value="ZF_BBOX"/>
    <property type="match status" value="1"/>
</dbReference>
<dbReference type="SMART" id="SM00336">
    <property type="entry name" value="BBOX"/>
    <property type="match status" value="1"/>
</dbReference>
<feature type="domain" description="B box-type" evidence="6">
    <location>
        <begin position="194"/>
        <end position="230"/>
    </location>
</feature>
<dbReference type="InterPro" id="IPR013083">
    <property type="entry name" value="Znf_RING/FYVE/PHD"/>
</dbReference>
<dbReference type="Pfam" id="PF00643">
    <property type="entry name" value="zf-B_box"/>
    <property type="match status" value="1"/>
</dbReference>
<dbReference type="Gene3D" id="3.30.40.10">
    <property type="entry name" value="Zinc/RING finger domain, C3HC4 (zinc finger)"/>
    <property type="match status" value="1"/>
</dbReference>
<evidence type="ECO:0000256" key="1">
    <source>
        <dbReference type="ARBA" id="ARBA00022723"/>
    </source>
</evidence>
<feature type="coiled-coil region" evidence="3">
    <location>
        <begin position="265"/>
        <end position="292"/>
    </location>
</feature>
<dbReference type="SUPFAM" id="SSF57850">
    <property type="entry name" value="RING/U-box"/>
    <property type="match status" value="1"/>
</dbReference>
<evidence type="ECO:0000313" key="8">
    <source>
        <dbReference type="Proteomes" id="UP001295684"/>
    </source>
</evidence>
<evidence type="ECO:0000256" key="2">
    <source>
        <dbReference type="PROSITE-ProRule" id="PRU00024"/>
    </source>
</evidence>
<dbReference type="InterPro" id="IPR001841">
    <property type="entry name" value="Znf_RING"/>
</dbReference>
<name>A0AAD1UBA6_EUPCR</name>
<feature type="region of interest" description="Disordered" evidence="4">
    <location>
        <begin position="1"/>
        <end position="20"/>
    </location>
</feature>
<dbReference type="GO" id="GO:0008270">
    <property type="term" value="F:zinc ion binding"/>
    <property type="evidence" value="ECO:0007669"/>
    <property type="project" value="UniProtKB-KW"/>
</dbReference>
<dbReference type="PROSITE" id="PS50089">
    <property type="entry name" value="ZF_RING_2"/>
    <property type="match status" value="1"/>
</dbReference>
<evidence type="ECO:0000256" key="4">
    <source>
        <dbReference type="SAM" id="MobiDB-lite"/>
    </source>
</evidence>
<organism evidence="7 8">
    <name type="scientific">Euplotes crassus</name>
    <dbReference type="NCBI Taxonomy" id="5936"/>
    <lineage>
        <taxon>Eukaryota</taxon>
        <taxon>Sar</taxon>
        <taxon>Alveolata</taxon>
        <taxon>Ciliophora</taxon>
        <taxon>Intramacronucleata</taxon>
        <taxon>Spirotrichea</taxon>
        <taxon>Hypotrichia</taxon>
        <taxon>Euplotida</taxon>
        <taxon>Euplotidae</taxon>
        <taxon>Moneuplotes</taxon>
    </lineage>
</organism>
<dbReference type="Proteomes" id="UP001295684">
    <property type="component" value="Unassembled WGS sequence"/>
</dbReference>
<evidence type="ECO:0000259" key="6">
    <source>
        <dbReference type="PROSITE" id="PS50119"/>
    </source>
</evidence>
<feature type="compositionally biased region" description="Low complexity" evidence="4">
    <location>
        <begin position="1"/>
        <end position="13"/>
    </location>
</feature>
<accession>A0AAD1UBA6</accession>
<protein>
    <recommendedName>
        <fullName evidence="9">B box-type domain-containing protein</fullName>
    </recommendedName>
</protein>
<dbReference type="CDD" id="cd19756">
    <property type="entry name" value="Bbox2"/>
    <property type="match status" value="1"/>
</dbReference>
<gene>
    <name evidence="7" type="ORF">ECRASSUSDP1_LOCUS7202</name>
</gene>